<dbReference type="GeneID" id="89975076"/>
<comment type="function">
    <text evidence="10">Component of the SRB8-11 complex. The SRB8-11 complex is a regulatory module of the Mediator complex which is itself involved in regulation of basal and activated RNA polymerase II-dependent transcription. The SRB8-11 complex may be involved in the transcriptional repression of a subset of genes regulated by Mediator. It may inhibit the association of the Mediator complex with RNA polymerase II to form the holoenzyme complex.</text>
</comment>
<dbReference type="SMART" id="SM01281">
    <property type="entry name" value="Med12"/>
    <property type="match status" value="1"/>
</dbReference>
<evidence type="ECO:0000259" key="13">
    <source>
        <dbReference type="SMART" id="SM01281"/>
    </source>
</evidence>
<evidence type="ECO:0000256" key="4">
    <source>
        <dbReference type="ARBA" id="ARBA00019622"/>
    </source>
</evidence>
<evidence type="ECO:0000256" key="1">
    <source>
        <dbReference type="ARBA" id="ARBA00004123"/>
    </source>
</evidence>
<reference evidence="14 15" key="1">
    <citation type="submission" date="2023-08" db="EMBL/GenBank/DDBJ databases">
        <title>Black Yeasts Isolated from many extreme environments.</title>
        <authorList>
            <person name="Coleine C."/>
            <person name="Stajich J.E."/>
            <person name="Selbmann L."/>
        </authorList>
    </citation>
    <scope>NUCLEOTIDE SEQUENCE [LARGE SCALE GENOMIC DNA]</scope>
    <source>
        <strain evidence="14 15">CCFEE 5792</strain>
    </source>
</reference>
<keyword evidence="6" id="KW-0805">Transcription regulation</keyword>
<evidence type="ECO:0000256" key="9">
    <source>
        <dbReference type="ARBA" id="ARBA00023242"/>
    </source>
</evidence>
<feature type="compositionally biased region" description="Polar residues" evidence="12">
    <location>
        <begin position="67"/>
        <end position="78"/>
    </location>
</feature>
<dbReference type="EMBL" id="JAVRRD010000026">
    <property type="protein sequence ID" value="KAK5047384.1"/>
    <property type="molecule type" value="Genomic_DNA"/>
</dbReference>
<comment type="subunit">
    <text evidence="3">Component of the SRB8-11 complex, which itself associates with the Mediator complex.</text>
</comment>
<dbReference type="RefSeq" id="XP_064702946.1">
    <property type="nucleotide sequence ID" value="XM_064850464.1"/>
</dbReference>
<sequence length="1513" mass="168043">MTSNPPAEPRPPSLKRPPDQIRPPHERIPSNPFLTSGRLPQAQRQIVVGEDGEDRPAKRRRVEGVPATTQAVISPSGNSNGIIVDPSIGTQEPQLRLVNMSTINQEIRRQEMKNEQERGNDTELPELPPRPWAHAQRSKVSDDTKPSHRSRVHIPVPTTPDSMKEPSSAPHFVQQRPAGFFPWTGKHPEDLLNEMTVKQGYFDKPPNPTEKELNTARVPLYNAFKHKAGVDNLSILLSLVLEQKNQHGLISSVSNFKPPPRVTLTEAKRKSWIADLANADVPLRRLSRTIPQGIRGQILLDQCLQHVVPLSRAIWFAKCVCANEIRTLKRKGTTHAVAIGAEYKWLREWTINVEQFIQAQLGQSHLEDWRSNIQYALRLVTRLYLENLLDRDHYLDWIVKTFGSAKLDTVPFWLMVIQIYKDDLTQFRRRGTKLAEAFLLRFDGIRKSTVSTELPLKQKLHQMLRRLLLSKPSSFLMPDKWPEYVKIVESCLDLDSLYERQILSQLNKINKRTMGYNRRELVSQRSPEQAVIEILDRSSAPYDIRTLDHNLADACQDTTLLISTCLGWATTPFQHSNGKTFLFARLVKRWRKAGHEVDSIILNHISLCRSGKVSVDGAALRRLIAQLSRSGSFPVGKYIQWLMVRGLPKKGSITPLDLGFALDVNSKSTIDHPVDSDPTQLLLDISLQTIESHTVNLRNSVLSRAGFDIDMEGQVIQDSKEAVTQELKRLSSAMQRNPISQVLPHPAFSRLPWTVRSTISMWLRSHVAEAVKASAPSADAHAILTSHMMINCEQFYYIRHVLESLEDDAVLADVVGILSSTRDEELLSSLVATLQYHANAFSALGALEPLQRQICQIYMSWRAVRPTMPYLSSALLDLCTSFPVKVPSVKLLQQDFVRGDRGRAVAACSPYSDGIAESLQQAGATFIEDFEAILQSEPNMNEQTMNGMFSVLTDRIEKQSKFPEDTSTLFSFCQLLSRLKLCRRAQGDALVKKWFPRLLVTLEESFGTILVRDLIATGCLTFQGIFEAVNVQKMEIRKTSPVMDVLKESLGLSGGLRQDSIIYQVRTKWWEYVGREPRAALENLCVAGLKDELQGSGRKLLTCLVSDSSTKTPSMSAQASEWTVKALDKLLLSSSNSNKDSELRALFGSIDGFSHRFVQLRFSLNAPITSGKGSGTDSEDLVNGLFEALDHQMSGEVGIAGDVSRFSQLLQTVGTDVANRLRHKVEAEFLEALPKTSWNKVASPMAATFPSDVQHLSSIVERAFHVCTPTTTPMPGLMPQLIDKLSHLIKSVGNHGVASTAPVIPGLSSNPSSMSPAQAMNITSSPMAMSSDSAPAALPSSILEYLRCMLQMICLQRAGLAAAGRAPNGKQGQQEQVQLLVRLTLIATQAMFTSPANSFSGKDDQQMATALRGFTLDVIATIIDDASDEVKMLSAKMLKEKLSQESRLVHLFGTVNGMGSVQISDAGHGLLIGKEGKGILGDWKPRVWEVIDHGSGKDSDTSLGLGLFGARHG</sequence>
<evidence type="ECO:0000313" key="15">
    <source>
        <dbReference type="Proteomes" id="UP001358417"/>
    </source>
</evidence>
<feature type="compositionally biased region" description="Pro residues" evidence="12">
    <location>
        <begin position="1"/>
        <end position="15"/>
    </location>
</feature>
<evidence type="ECO:0000256" key="8">
    <source>
        <dbReference type="ARBA" id="ARBA00023163"/>
    </source>
</evidence>
<dbReference type="GO" id="GO:0003712">
    <property type="term" value="F:transcription coregulator activity"/>
    <property type="evidence" value="ECO:0007669"/>
    <property type="project" value="InterPro"/>
</dbReference>
<evidence type="ECO:0000256" key="7">
    <source>
        <dbReference type="ARBA" id="ARBA00023159"/>
    </source>
</evidence>
<comment type="similarity">
    <text evidence="2">Belongs to the Mediator complex subunit 12 family.</text>
</comment>
<evidence type="ECO:0000256" key="5">
    <source>
        <dbReference type="ARBA" id="ARBA00022491"/>
    </source>
</evidence>
<evidence type="ECO:0000313" key="14">
    <source>
        <dbReference type="EMBL" id="KAK5047384.1"/>
    </source>
</evidence>
<evidence type="ECO:0000256" key="10">
    <source>
        <dbReference type="ARBA" id="ARBA00025661"/>
    </source>
</evidence>
<feature type="compositionally biased region" description="Basic and acidic residues" evidence="12">
    <location>
        <begin position="16"/>
        <end position="28"/>
    </location>
</feature>
<dbReference type="Pfam" id="PF25326">
    <property type="entry name" value="ARM_SRB8"/>
    <property type="match status" value="1"/>
</dbReference>
<feature type="region of interest" description="Disordered" evidence="12">
    <location>
        <begin position="1"/>
        <end position="78"/>
    </location>
</feature>
<dbReference type="PANTHER" id="PTHR46567">
    <property type="entry name" value="MEDIATOR OF RNA POLYMERASE II TRANSCRIPTION SUBUNIT 12"/>
    <property type="match status" value="1"/>
</dbReference>
<dbReference type="Pfam" id="PF09497">
    <property type="entry name" value="Med12"/>
    <property type="match status" value="1"/>
</dbReference>
<feature type="compositionally biased region" description="Basic and acidic residues" evidence="12">
    <location>
        <begin position="110"/>
        <end position="121"/>
    </location>
</feature>
<name>A0AAV9N2Y0_9EURO</name>
<evidence type="ECO:0000256" key="3">
    <source>
        <dbReference type="ARBA" id="ARBA00011629"/>
    </source>
</evidence>
<evidence type="ECO:0000256" key="11">
    <source>
        <dbReference type="ARBA" id="ARBA00032010"/>
    </source>
</evidence>
<feature type="domain" description="Mediator complex subunit Med12" evidence="13">
    <location>
        <begin position="255"/>
        <end position="318"/>
    </location>
</feature>
<dbReference type="InterPro" id="IPR019035">
    <property type="entry name" value="Mediator_Med12"/>
</dbReference>
<evidence type="ECO:0000256" key="12">
    <source>
        <dbReference type="SAM" id="MobiDB-lite"/>
    </source>
</evidence>
<protein>
    <recommendedName>
        <fullName evidence="4">Mediator of RNA polymerase II transcription subunit 12</fullName>
    </recommendedName>
    <alternativeName>
        <fullName evidence="11">Mediator complex subunit 12</fullName>
    </alternativeName>
</protein>
<comment type="subcellular location">
    <subcellularLocation>
        <location evidence="1">Nucleus</location>
    </subcellularLocation>
</comment>
<organism evidence="14 15">
    <name type="scientific">Exophiala bonariae</name>
    <dbReference type="NCBI Taxonomy" id="1690606"/>
    <lineage>
        <taxon>Eukaryota</taxon>
        <taxon>Fungi</taxon>
        <taxon>Dikarya</taxon>
        <taxon>Ascomycota</taxon>
        <taxon>Pezizomycotina</taxon>
        <taxon>Eurotiomycetes</taxon>
        <taxon>Chaetothyriomycetidae</taxon>
        <taxon>Chaetothyriales</taxon>
        <taxon>Herpotrichiellaceae</taxon>
        <taxon>Exophiala</taxon>
    </lineage>
</organism>
<proteinExistence type="inferred from homology"/>
<dbReference type="Proteomes" id="UP001358417">
    <property type="component" value="Unassembled WGS sequence"/>
</dbReference>
<accession>A0AAV9N2Y0</accession>
<dbReference type="GO" id="GO:0006357">
    <property type="term" value="P:regulation of transcription by RNA polymerase II"/>
    <property type="evidence" value="ECO:0007669"/>
    <property type="project" value="InterPro"/>
</dbReference>
<dbReference type="PANTHER" id="PTHR46567:SF1">
    <property type="entry name" value="MEDIATOR OF RNA POLYMERASE II TRANSCRIPTION SUBUNIT 12"/>
    <property type="match status" value="1"/>
</dbReference>
<keyword evidence="9" id="KW-0539">Nucleus</keyword>
<dbReference type="InterPro" id="IPR057344">
    <property type="entry name" value="ARM_SRB8"/>
</dbReference>
<keyword evidence="8" id="KW-0804">Transcription</keyword>
<dbReference type="GO" id="GO:0016592">
    <property type="term" value="C:mediator complex"/>
    <property type="evidence" value="ECO:0007669"/>
    <property type="project" value="InterPro"/>
</dbReference>
<evidence type="ECO:0000256" key="6">
    <source>
        <dbReference type="ARBA" id="ARBA00023015"/>
    </source>
</evidence>
<feature type="region of interest" description="Disordered" evidence="12">
    <location>
        <begin position="110"/>
        <end position="170"/>
    </location>
</feature>
<keyword evidence="5" id="KW-0678">Repressor</keyword>
<gene>
    <name evidence="14" type="ORF">LTR84_006907</name>
</gene>
<keyword evidence="15" id="KW-1185">Reference proteome</keyword>
<evidence type="ECO:0000256" key="2">
    <source>
        <dbReference type="ARBA" id="ARBA00010289"/>
    </source>
</evidence>
<keyword evidence="7" id="KW-0010">Activator</keyword>
<comment type="caution">
    <text evidence="14">The sequence shown here is derived from an EMBL/GenBank/DDBJ whole genome shotgun (WGS) entry which is preliminary data.</text>
</comment>